<dbReference type="EMBL" id="CP072271">
    <property type="protein sequence ID" value="QTK45575.1"/>
    <property type="molecule type" value="Genomic_DNA"/>
</dbReference>
<reference evidence="6 10" key="2">
    <citation type="submission" date="2017-09" db="EMBL/GenBank/DDBJ databases">
        <title>Draft genome of Acinetobacter baumannii strain I43, a mercury resistant bacteria.</title>
        <authorList>
            <person name="Siqueira K.A."/>
            <person name="Mello I.S."/>
            <person name="Mendes T.A."/>
            <person name="Soares M.A."/>
        </authorList>
    </citation>
    <scope>NUCLEOTIDE SEQUENCE [LARGE SCALE GENOMIC DNA]</scope>
    <source>
        <strain evidence="6 10">I43</strain>
    </source>
</reference>
<dbReference type="Proteomes" id="UP000223291">
    <property type="component" value="Unassembled WGS sequence"/>
</dbReference>
<dbReference type="EMBL" id="NXDV01000016">
    <property type="protein sequence ID" value="PHQ01529.1"/>
    <property type="molecule type" value="Genomic_DNA"/>
</dbReference>
<accession>A0A1Y1P915</accession>
<dbReference type="Pfam" id="PF00440">
    <property type="entry name" value="TetR_N"/>
    <property type="match status" value="1"/>
</dbReference>
<dbReference type="EMBL" id="NGKM01000024">
    <property type="protein sequence ID" value="OWK65289.1"/>
    <property type="molecule type" value="Genomic_DNA"/>
</dbReference>
<dbReference type="EMBL" id="JAAGTY010000015">
    <property type="protein sequence ID" value="NDW42213.1"/>
    <property type="molecule type" value="Genomic_DNA"/>
</dbReference>
<dbReference type="Proteomes" id="UP000664966">
    <property type="component" value="Plasmid p1KSK6"/>
</dbReference>
<reference evidence="8 11" key="3">
    <citation type="submission" date="2018-12" db="EMBL/GenBank/DDBJ databases">
        <title>Draft Genome Sequences Human Pathogenic Acinetobacter baumannii Strains.</title>
        <authorList>
            <person name="Madhi M."/>
            <person name="Ronco T."/>
            <person name="Olsen R.H."/>
            <person name="Hassani A."/>
        </authorList>
    </citation>
    <scope>NUCLEOTIDE SEQUENCE [LARGE SCALE GENOMIC DNA]</scope>
    <source>
        <strain evidence="8 11">AB3</strain>
    </source>
</reference>
<dbReference type="InterPro" id="IPR036271">
    <property type="entry name" value="Tet_transcr_reg_TetR-rel_C_sf"/>
</dbReference>
<dbReference type="RefSeq" id="WP_002011603.1">
    <property type="nucleotide sequence ID" value="NZ_KU744946.1"/>
</dbReference>
<proteinExistence type="predicted"/>
<dbReference type="Proteomes" id="UP000197394">
    <property type="component" value="Unassembled WGS sequence"/>
</dbReference>
<reference evidence="4 12" key="4">
    <citation type="submission" date="2020-02" db="EMBL/GenBank/DDBJ databases">
        <title>Whole genome shot-gun sequencing of clinical Carbapenem resistant A. baumannii.</title>
        <authorList>
            <person name="Veeraraghavan B."/>
            <person name="Mathur P."/>
            <person name="Vijayakumar S."/>
            <person name="Vasudevan K."/>
            <person name="Lincy M."/>
            <person name="Kirubananthan A."/>
        </authorList>
    </citation>
    <scope>NUCLEOTIDE SEQUENCE [LARGE SCALE GENOMIC DNA]</scope>
    <source>
        <strain evidence="4 12">SP816</strain>
    </source>
</reference>
<dbReference type="PANTHER" id="PTHR43479:SF11">
    <property type="entry name" value="ACREF_ENVCD OPERON REPRESSOR-RELATED"/>
    <property type="match status" value="1"/>
</dbReference>
<evidence type="ECO:0000256" key="2">
    <source>
        <dbReference type="PROSITE-ProRule" id="PRU00335"/>
    </source>
</evidence>
<keyword evidence="1 2" id="KW-0238">DNA-binding</keyword>
<evidence type="ECO:0000313" key="11">
    <source>
        <dbReference type="Proteomes" id="UP000268239"/>
    </source>
</evidence>
<dbReference type="PANTHER" id="PTHR43479">
    <property type="entry name" value="ACREF/ENVCD OPERON REPRESSOR-RELATED"/>
    <property type="match status" value="1"/>
</dbReference>
<evidence type="ECO:0000313" key="5">
    <source>
        <dbReference type="EMBL" id="OWK65289.1"/>
    </source>
</evidence>
<gene>
    <name evidence="5" type="ORF">CBE85_17460</name>
    <name evidence="6" type="ORF">CPI82_16915</name>
    <name evidence="8" type="ORF">EJ062_16895</name>
    <name evidence="4" type="ORF">G3N53_14140</name>
    <name evidence="7" type="ORF">J6E47_20580</name>
</gene>
<dbReference type="InterPro" id="IPR009057">
    <property type="entry name" value="Homeodomain-like_sf"/>
</dbReference>
<evidence type="ECO:0000313" key="10">
    <source>
        <dbReference type="Proteomes" id="UP000223291"/>
    </source>
</evidence>
<reference evidence="7" key="5">
    <citation type="submission" date="2021-03" db="EMBL/GenBank/DDBJ databases">
        <title>Complete genome sequencing of Acinetobacter baumannii.</title>
        <authorList>
            <person name="Yadav B."/>
            <person name="Makwana N."/>
            <person name="Kharat A.S."/>
            <person name="Veeraraghavan B."/>
            <person name="Vijayakumar S."/>
            <person name="Priya M."/>
        </authorList>
    </citation>
    <scope>NUCLEOTIDE SEQUENCE</scope>
    <source>
        <strain evidence="7">KSK6</strain>
        <plasmid evidence="7">p1KSK6</plasmid>
    </source>
</reference>
<evidence type="ECO:0000313" key="4">
    <source>
        <dbReference type="EMBL" id="NDW42213.1"/>
    </source>
</evidence>
<dbReference type="EMBL" id="RXLU01000116">
    <property type="protein sequence ID" value="RTQ71099.1"/>
    <property type="molecule type" value="Genomic_DNA"/>
</dbReference>
<keyword evidence="7" id="KW-0614">Plasmid</keyword>
<dbReference type="Proteomes" id="UP000268239">
    <property type="component" value="Unassembled WGS sequence"/>
</dbReference>
<dbReference type="AlphaFoldDB" id="A0A1Y1P915"/>
<reference evidence="5 9" key="1">
    <citation type="submission" date="2017-05" db="EMBL/GenBank/DDBJ databases">
        <title>Draft genome sequence of MDR A. baumannii AB360.</title>
        <authorList>
            <person name="Wareham D.W."/>
            <person name="Bean D.C."/>
        </authorList>
    </citation>
    <scope>NUCLEOTIDE SEQUENCE [LARGE SCALE GENOMIC DNA]</scope>
    <source>
        <strain evidence="5 9">AB360</strain>
    </source>
</reference>
<dbReference type="Proteomes" id="UP000470018">
    <property type="component" value="Unassembled WGS sequence"/>
</dbReference>
<dbReference type="Gene3D" id="1.10.357.10">
    <property type="entry name" value="Tetracycline Repressor, domain 2"/>
    <property type="match status" value="1"/>
</dbReference>
<protein>
    <submittedName>
        <fullName evidence="5">TetR family transcriptional regulator</fullName>
    </submittedName>
    <submittedName>
        <fullName evidence="4">TetR/AcrR family transcriptional regulator</fullName>
    </submittedName>
</protein>
<feature type="DNA-binding region" description="H-T-H motif" evidence="2">
    <location>
        <begin position="33"/>
        <end position="52"/>
    </location>
</feature>
<evidence type="ECO:0000313" key="6">
    <source>
        <dbReference type="EMBL" id="PHQ01529.1"/>
    </source>
</evidence>
<organism evidence="5 9">
    <name type="scientific">Acinetobacter baumannii</name>
    <dbReference type="NCBI Taxonomy" id="470"/>
    <lineage>
        <taxon>Bacteria</taxon>
        <taxon>Pseudomonadati</taxon>
        <taxon>Pseudomonadota</taxon>
        <taxon>Gammaproteobacteria</taxon>
        <taxon>Moraxellales</taxon>
        <taxon>Moraxellaceae</taxon>
        <taxon>Acinetobacter</taxon>
        <taxon>Acinetobacter calcoaceticus/baumannii complex</taxon>
    </lineage>
</organism>
<evidence type="ECO:0000313" key="13">
    <source>
        <dbReference type="Proteomes" id="UP000664966"/>
    </source>
</evidence>
<evidence type="ECO:0000313" key="8">
    <source>
        <dbReference type="EMBL" id="RTQ71099.1"/>
    </source>
</evidence>
<evidence type="ECO:0000256" key="1">
    <source>
        <dbReference type="ARBA" id="ARBA00023125"/>
    </source>
</evidence>
<evidence type="ECO:0000313" key="12">
    <source>
        <dbReference type="Proteomes" id="UP000470018"/>
    </source>
</evidence>
<dbReference type="SUPFAM" id="SSF46689">
    <property type="entry name" value="Homeodomain-like"/>
    <property type="match status" value="1"/>
</dbReference>
<name>A0A1Y1P915_ACIBA</name>
<dbReference type="GO" id="GO:0003677">
    <property type="term" value="F:DNA binding"/>
    <property type="evidence" value="ECO:0007669"/>
    <property type="project" value="UniProtKB-UniRule"/>
</dbReference>
<evidence type="ECO:0000313" key="7">
    <source>
        <dbReference type="EMBL" id="QTK45575.1"/>
    </source>
</evidence>
<sequence>MEIEIMTKVISKRKTILDTALSLFKQYSFKFVGVDRIINESQVAKMTFYKHFPSKTLLIQACLCEEQKTIEESILSELSLLSEAGNIDRLKALLNWHVTYINQQNFNGCLFQKAVYENEVSEEVLSVIQAHKQWKFKLVSDLMEVPECSTAFVSSSMVYSMLEGMLLPANINPCVDHETAIKSLIQTFEA</sequence>
<dbReference type="InterPro" id="IPR001647">
    <property type="entry name" value="HTH_TetR"/>
</dbReference>
<dbReference type="InterPro" id="IPR050624">
    <property type="entry name" value="HTH-type_Tx_Regulator"/>
</dbReference>
<dbReference type="PRINTS" id="PR00455">
    <property type="entry name" value="HTHTETR"/>
</dbReference>
<geneLocation type="plasmid" evidence="7 13">
    <name>p1KSK6</name>
</geneLocation>
<feature type="domain" description="HTH tetR-type" evidence="3">
    <location>
        <begin position="10"/>
        <end position="70"/>
    </location>
</feature>
<dbReference type="SUPFAM" id="SSF48498">
    <property type="entry name" value="Tetracyclin repressor-like, C-terminal domain"/>
    <property type="match status" value="1"/>
</dbReference>
<evidence type="ECO:0000259" key="3">
    <source>
        <dbReference type="PROSITE" id="PS50977"/>
    </source>
</evidence>
<evidence type="ECO:0000313" key="9">
    <source>
        <dbReference type="Proteomes" id="UP000197394"/>
    </source>
</evidence>
<dbReference type="PROSITE" id="PS50977">
    <property type="entry name" value="HTH_TETR_2"/>
    <property type="match status" value="1"/>
</dbReference>